<dbReference type="RefSeq" id="WP_025634050.1">
    <property type="nucleotide sequence ID" value="NZ_CP127846.1"/>
</dbReference>
<proteinExistence type="predicted"/>
<dbReference type="EMBL" id="MK455083">
    <property type="protein sequence ID" value="QEQ70766.1"/>
    <property type="molecule type" value="Genomic_DNA"/>
</dbReference>
<protein>
    <submittedName>
        <fullName evidence="1">RfaQ</fullName>
    </submittedName>
</protein>
<sequence length="409" mass="47861">MINRDFENYYIFIVWSKASHIKDLAKKEIIKKFDLLSCGETKWSKKFIHQNFLRFYSELALGTSDKVKEVGQDSFHFFIVKDINPKFEYRSDASGRVKKVNSSIIDLKSKLRKKTDVAFGVHCSDSKHEFVQNCAMIFGSKYEATLSSIIDNKPFFVDETSKAIAESGWDSFEQLFNYLNKTTQYVVLRNPRELIDGFEHGKGDVDILCNDRKKFMSLANGIPIWESKNFFHVKVGDEMVLFDVREKGESYLDERWIEHLLNNGSVSEFQYLRTLNKDDYFFSHLYYALVNKRSIPDKYNSRLANLAKEIGSYDLVFKNGIIDKDLAIFTLKGYMLNNNFTFLLPSDPSVYINTYSVNKIFPSAHVYWYQILSRKINTKVLYYFNRLKRKLKSSSVFYSTYNSIRGMIS</sequence>
<dbReference type="AlphaFoldDB" id="A0A5Q5AX47"/>
<evidence type="ECO:0000313" key="1">
    <source>
        <dbReference type="EMBL" id="QEQ70766.1"/>
    </source>
</evidence>
<reference evidence="1" key="1">
    <citation type="journal article" date="2019" name="Int. J. Food Microbiol.">
        <title>Developing a novel molecular serotyping system based on capsular polysaccharide synthesis gene clusters of Vibrio parahaemolyticus.</title>
        <authorList>
            <person name="Pang Y."/>
            <person name="Guo X."/>
            <person name="Tian X."/>
            <person name="Liu F."/>
            <person name="Wang L."/>
            <person name="Wu J."/>
            <person name="Zhang S."/>
            <person name="Li S."/>
            <person name="Liu B."/>
        </authorList>
    </citation>
    <scope>NUCLEOTIDE SEQUENCE</scope>
    <source>
        <strain evidence="1">G3490</strain>
    </source>
</reference>
<accession>A0A5Q5AX47</accession>
<name>A0A5Q5AX47_VIBPH</name>
<organism evidence="1">
    <name type="scientific">Vibrio parahaemolyticus</name>
    <dbReference type="NCBI Taxonomy" id="670"/>
    <lineage>
        <taxon>Bacteria</taxon>
        <taxon>Pseudomonadati</taxon>
        <taxon>Pseudomonadota</taxon>
        <taxon>Gammaproteobacteria</taxon>
        <taxon>Vibrionales</taxon>
        <taxon>Vibrionaceae</taxon>
        <taxon>Vibrio</taxon>
    </lineage>
</organism>